<evidence type="ECO:0000256" key="3">
    <source>
        <dbReference type="ARBA" id="ARBA00022777"/>
    </source>
</evidence>
<dbReference type="RefSeq" id="WP_267300363.1">
    <property type="nucleotide sequence ID" value="NZ_JAOQJZ010000002.1"/>
</dbReference>
<name>A0AAE3IGR7_9FIRM</name>
<feature type="domain" description="GHMP kinase N-terminal" evidence="5">
    <location>
        <begin position="126"/>
        <end position="213"/>
    </location>
</feature>
<dbReference type="SUPFAM" id="SSF55060">
    <property type="entry name" value="GHMP Kinase, C-terminal domain"/>
    <property type="match status" value="1"/>
</dbReference>
<dbReference type="PRINTS" id="PR00473">
    <property type="entry name" value="GALCTOKINASE"/>
</dbReference>
<dbReference type="InterPro" id="IPR000705">
    <property type="entry name" value="Galactokinase"/>
</dbReference>
<dbReference type="PANTHER" id="PTHR10457">
    <property type="entry name" value="MEVALONATE KINASE/GALACTOKINASE"/>
    <property type="match status" value="1"/>
</dbReference>
<keyword evidence="3" id="KW-0808">Transferase</keyword>
<reference evidence="7 8" key="1">
    <citation type="journal article" date="2021" name="ISME Commun">
        <title>Automated analysis of genomic sequences facilitates high-throughput and comprehensive description of bacteria.</title>
        <authorList>
            <person name="Hitch T.C.A."/>
        </authorList>
    </citation>
    <scope>NUCLEOTIDE SEQUENCE [LARGE SCALE GENOMIC DNA]</scope>
    <source>
        <strain evidence="7 8">Sanger_31</strain>
    </source>
</reference>
<keyword evidence="4" id="KW-0067">ATP-binding</keyword>
<dbReference type="PRINTS" id="PR00959">
    <property type="entry name" value="MEVGALKINASE"/>
</dbReference>
<dbReference type="Gene3D" id="3.30.230.10">
    <property type="match status" value="1"/>
</dbReference>
<dbReference type="InterPro" id="IPR019539">
    <property type="entry name" value="GalKase_N"/>
</dbReference>
<sequence length="424" mass="47052">MKIQDFQDNVTCGGFDNIFANIYKPQDIESQKSRYMSAVEKFTALYPNRNDIHVYSAPGRTEIGGNHTDHQHGCVIAGAVDLDVIGVAAFHDENIIRIKSEGYDEFAVSLDDLDIHIGEKGSSEIVRGIAARFKDLGVEISGFDMYTTSNVLAGSGISSSAAFETLIATAIDSYYNNNQIGAVEIAKIGQYAENFYFGKKSGLMDQMVCSVGGFVFLDFQNIQNPSIQKIDFDLSKTGYALVITDTKGDHSDLTDDYVVVRTEMDEVAEYFGKKVLREVDENQFWDNIPDVKKKISDRAVLRAIHFFGDNYRAKAETEALKNNRFEDFLTLVNESGDSSMNYLQNLYSCRKPTEQGIPLAIMAGKRILKGNGAVRVHGGGFAGTVQAFVPNDLVNAYRSEMDRIFGQNSCYIMTIRPFGGIEIK</sequence>
<comment type="caution">
    <text evidence="7">The sequence shown here is derived from an EMBL/GenBank/DDBJ whole genome shotgun (WGS) entry which is preliminary data.</text>
</comment>
<keyword evidence="8" id="KW-1185">Reference proteome</keyword>
<evidence type="ECO:0000256" key="2">
    <source>
        <dbReference type="ARBA" id="ARBA00022741"/>
    </source>
</evidence>
<dbReference type="GO" id="GO:0005829">
    <property type="term" value="C:cytosol"/>
    <property type="evidence" value="ECO:0007669"/>
    <property type="project" value="TreeGrafter"/>
</dbReference>
<evidence type="ECO:0000256" key="1">
    <source>
        <dbReference type="ARBA" id="ARBA00006566"/>
    </source>
</evidence>
<dbReference type="GO" id="GO:0004335">
    <property type="term" value="F:galactokinase activity"/>
    <property type="evidence" value="ECO:0007669"/>
    <property type="project" value="InterPro"/>
</dbReference>
<comment type="similarity">
    <text evidence="1">Belongs to the GHMP kinase family. GalK subfamily.</text>
</comment>
<feature type="domain" description="Galactokinase N-terminal" evidence="6">
    <location>
        <begin position="40"/>
        <end position="88"/>
    </location>
</feature>
<gene>
    <name evidence="7" type="ORF">OCV57_02415</name>
</gene>
<accession>A0AAE3IGR7</accession>
<dbReference type="InterPro" id="IPR036554">
    <property type="entry name" value="GHMP_kinase_C_sf"/>
</dbReference>
<organism evidence="7 8">
    <name type="scientific">Hominimerdicola aceti</name>
    <dbReference type="NCBI Taxonomy" id="2981726"/>
    <lineage>
        <taxon>Bacteria</taxon>
        <taxon>Bacillati</taxon>
        <taxon>Bacillota</taxon>
        <taxon>Clostridia</taxon>
        <taxon>Eubacteriales</taxon>
        <taxon>Oscillospiraceae</taxon>
        <taxon>Hominimerdicola</taxon>
    </lineage>
</organism>
<dbReference type="PANTHER" id="PTHR10457:SF7">
    <property type="entry name" value="GALACTOKINASE-RELATED"/>
    <property type="match status" value="1"/>
</dbReference>
<dbReference type="EMBL" id="JAOQJZ010000002">
    <property type="protein sequence ID" value="MCU6704781.1"/>
    <property type="molecule type" value="Genomic_DNA"/>
</dbReference>
<evidence type="ECO:0000259" key="6">
    <source>
        <dbReference type="Pfam" id="PF10509"/>
    </source>
</evidence>
<proteinExistence type="inferred from homology"/>
<dbReference type="Pfam" id="PF10509">
    <property type="entry name" value="GalKase_gal_bdg"/>
    <property type="match status" value="1"/>
</dbReference>
<dbReference type="InterPro" id="IPR006206">
    <property type="entry name" value="Mevalonate/galactokinase"/>
</dbReference>
<dbReference type="Proteomes" id="UP001208131">
    <property type="component" value="Unassembled WGS sequence"/>
</dbReference>
<keyword evidence="2" id="KW-0547">Nucleotide-binding</keyword>
<dbReference type="Pfam" id="PF00288">
    <property type="entry name" value="GHMP_kinases_N"/>
    <property type="match status" value="1"/>
</dbReference>
<evidence type="ECO:0000256" key="4">
    <source>
        <dbReference type="ARBA" id="ARBA00022840"/>
    </source>
</evidence>
<dbReference type="AlphaFoldDB" id="A0AAE3IGR7"/>
<dbReference type="GO" id="GO:0005524">
    <property type="term" value="F:ATP binding"/>
    <property type="evidence" value="ECO:0007669"/>
    <property type="project" value="UniProtKB-KW"/>
</dbReference>
<dbReference type="InterPro" id="IPR014721">
    <property type="entry name" value="Ribsml_uS5_D2-typ_fold_subgr"/>
</dbReference>
<dbReference type="GO" id="GO:0006012">
    <property type="term" value="P:galactose metabolic process"/>
    <property type="evidence" value="ECO:0007669"/>
    <property type="project" value="InterPro"/>
</dbReference>
<evidence type="ECO:0000313" key="7">
    <source>
        <dbReference type="EMBL" id="MCU6704781.1"/>
    </source>
</evidence>
<dbReference type="InterPro" id="IPR020568">
    <property type="entry name" value="Ribosomal_Su5_D2-typ_SF"/>
</dbReference>
<dbReference type="Gene3D" id="3.30.70.890">
    <property type="entry name" value="GHMP kinase, C-terminal domain"/>
    <property type="match status" value="1"/>
</dbReference>
<dbReference type="InterPro" id="IPR006204">
    <property type="entry name" value="GHMP_kinase_N_dom"/>
</dbReference>
<keyword evidence="3" id="KW-0418">Kinase</keyword>
<evidence type="ECO:0000313" key="8">
    <source>
        <dbReference type="Proteomes" id="UP001208131"/>
    </source>
</evidence>
<dbReference type="PIRSF" id="PIRSF000530">
    <property type="entry name" value="Galactokinase"/>
    <property type="match status" value="1"/>
</dbReference>
<protein>
    <submittedName>
        <fullName evidence="7">Galactokinase</fullName>
    </submittedName>
</protein>
<evidence type="ECO:0000259" key="5">
    <source>
        <dbReference type="Pfam" id="PF00288"/>
    </source>
</evidence>
<dbReference type="SUPFAM" id="SSF54211">
    <property type="entry name" value="Ribosomal protein S5 domain 2-like"/>
    <property type="match status" value="1"/>
</dbReference>